<evidence type="ECO:0000313" key="1">
    <source>
        <dbReference type="EMBL" id="PIU99261.1"/>
    </source>
</evidence>
<proteinExistence type="predicted"/>
<organism evidence="1 2">
    <name type="scientific">Candidatus Wolfebacteria bacterium CG03_land_8_20_14_0_80_36_15</name>
    <dbReference type="NCBI Taxonomy" id="1975067"/>
    <lineage>
        <taxon>Bacteria</taxon>
        <taxon>Candidatus Wolfeibacteriota</taxon>
    </lineage>
</organism>
<accession>A0A2M7B836</accession>
<gene>
    <name evidence="1" type="ORF">COS59_00680</name>
</gene>
<dbReference type="Proteomes" id="UP000230131">
    <property type="component" value="Unassembled WGS sequence"/>
</dbReference>
<sequence length="265" mass="28293">MKKISPKLSYLIIGLLIGVFSLGIVLVVQAGEEHNLRGWLWSGTDDGNMVGQGTITTGVGWISINSLSGGGAVNYGVNIPDSDGSVTGYAWSENIGWIDFSGVQREGDNLTGWARFLSIKDAASLNNSGNWQGWIKLQGAAQDGSSYGVKINSDFTLSGYAWSDELGWIDFSRSNYAPKPQCSFYADPSTIISPQTATLFWQCEYAESCSISPDIGSVNNASGSQPVSPSTTTTYVLTCSNSNGSADWTAQITVLKSKIKEIAPE</sequence>
<evidence type="ECO:0000313" key="2">
    <source>
        <dbReference type="Proteomes" id="UP000230131"/>
    </source>
</evidence>
<protein>
    <submittedName>
        <fullName evidence="1">Uncharacterized protein</fullName>
    </submittedName>
</protein>
<name>A0A2M7B836_9BACT</name>
<comment type="caution">
    <text evidence="1">The sequence shown here is derived from an EMBL/GenBank/DDBJ whole genome shotgun (WGS) entry which is preliminary data.</text>
</comment>
<dbReference type="EMBL" id="PEVH01000022">
    <property type="protein sequence ID" value="PIU99261.1"/>
    <property type="molecule type" value="Genomic_DNA"/>
</dbReference>
<reference evidence="2" key="1">
    <citation type="submission" date="2017-09" db="EMBL/GenBank/DDBJ databases">
        <title>Depth-based differentiation of microbial function through sediment-hosted aquifers and enrichment of novel symbionts in the deep terrestrial subsurface.</title>
        <authorList>
            <person name="Probst A.J."/>
            <person name="Ladd B."/>
            <person name="Jarett J.K."/>
            <person name="Geller-Mcgrath D.E."/>
            <person name="Sieber C.M.K."/>
            <person name="Emerson J.B."/>
            <person name="Anantharaman K."/>
            <person name="Thomas B.C."/>
            <person name="Malmstrom R."/>
            <person name="Stieglmeier M."/>
            <person name="Klingl A."/>
            <person name="Woyke T."/>
            <person name="Ryan C.M."/>
            <person name="Banfield J.F."/>
        </authorList>
    </citation>
    <scope>NUCLEOTIDE SEQUENCE [LARGE SCALE GENOMIC DNA]</scope>
</reference>
<dbReference type="AlphaFoldDB" id="A0A2M7B836"/>